<protein>
    <recommendedName>
        <fullName evidence="2">Beta-lactamase-related domain-containing protein</fullName>
    </recommendedName>
</protein>
<feature type="signal peptide" evidence="1">
    <location>
        <begin position="1"/>
        <end position="26"/>
    </location>
</feature>
<gene>
    <name evidence="3" type="ORF">BLA24_16730</name>
</gene>
<dbReference type="Proteomes" id="UP000222531">
    <property type="component" value="Unassembled WGS sequence"/>
</dbReference>
<dbReference type="OrthoDB" id="5177574at2"/>
<keyword evidence="1" id="KW-0732">Signal</keyword>
<keyword evidence="4" id="KW-1185">Reference proteome</keyword>
<organism evidence="3 4">
    <name type="scientific">Streptomyces cinnamoneus</name>
    <name type="common">Streptoverticillium cinnamoneum</name>
    <dbReference type="NCBI Taxonomy" id="53446"/>
    <lineage>
        <taxon>Bacteria</taxon>
        <taxon>Bacillati</taxon>
        <taxon>Actinomycetota</taxon>
        <taxon>Actinomycetes</taxon>
        <taxon>Kitasatosporales</taxon>
        <taxon>Streptomycetaceae</taxon>
        <taxon>Streptomyces</taxon>
        <taxon>Streptomyces cinnamoneus group</taxon>
    </lineage>
</organism>
<comment type="caution">
    <text evidence="3">The sequence shown here is derived from an EMBL/GenBank/DDBJ whole genome shotgun (WGS) entry which is preliminary data.</text>
</comment>
<dbReference type="InterPro" id="IPR050491">
    <property type="entry name" value="AmpC-like"/>
</dbReference>
<evidence type="ECO:0000256" key="1">
    <source>
        <dbReference type="SAM" id="SignalP"/>
    </source>
</evidence>
<proteinExistence type="predicted"/>
<sequence>MRRTTTAVSALLAAAAVLSTAVPALAAPSSVAARPVAARDGLQRALDAAVAAGIPGAVAEVRDESGVWRGSSGVTALDGGRAARGDERFRAGSVTKSFVATVVLQLVAEGELGLDDDIERHLPGLVPDGGHITVRQLLNHTSGLADYFKVLLPDLKALPTLQKATYTPRELVALAVKAGEERKGPKPVPGRTWDYSNTNYVVLGLLVEKVTGRSLGSEITRRLIRPLHLTGTSFPDSARLTGRHLNGYERLGAAPGAGPFVDFTAFNPSTIWAAGTLISTTHDLNRFYRALLGGELLPQNLLREMRTMQPMGDDRPGRAYGLGLEENWNLCAADGPVVGHTGSVAGYNTFSVTTADGKRQITLALSTDFTKTPEADKAANRVLITALCRS</sequence>
<evidence type="ECO:0000313" key="3">
    <source>
        <dbReference type="EMBL" id="PHQ50483.1"/>
    </source>
</evidence>
<dbReference type="AlphaFoldDB" id="A0A2G1XGX3"/>
<name>A0A2G1XGX3_STRCJ</name>
<accession>A0A2G1XGX3</accession>
<dbReference type="PANTHER" id="PTHR46825:SF7">
    <property type="entry name" value="D-ALANYL-D-ALANINE CARBOXYPEPTIDASE"/>
    <property type="match status" value="1"/>
</dbReference>
<dbReference type="SUPFAM" id="SSF56601">
    <property type="entry name" value="beta-lactamase/transpeptidase-like"/>
    <property type="match status" value="1"/>
</dbReference>
<reference evidence="3 4" key="1">
    <citation type="journal article" date="2017" name="Biochemistry">
        <title>Identification of the Biosynthetic Pathway for the Antibiotic Bicyclomycin.</title>
        <authorList>
            <person name="Patteson J."/>
            <person name="Cai W."/>
            <person name="Johnson R.A."/>
            <person name="Santa Maria K."/>
            <person name="Li B."/>
        </authorList>
    </citation>
    <scope>NUCLEOTIDE SEQUENCE [LARGE SCALE GENOMIC DNA]</scope>
    <source>
        <strain evidence="3 4">ATCC 21532</strain>
    </source>
</reference>
<feature type="domain" description="Beta-lactamase-related" evidence="2">
    <location>
        <begin position="43"/>
        <end position="381"/>
    </location>
</feature>
<evidence type="ECO:0000313" key="4">
    <source>
        <dbReference type="Proteomes" id="UP000222531"/>
    </source>
</evidence>
<evidence type="ECO:0000259" key="2">
    <source>
        <dbReference type="Pfam" id="PF00144"/>
    </source>
</evidence>
<dbReference type="InterPro" id="IPR001466">
    <property type="entry name" value="Beta-lactam-related"/>
</dbReference>
<dbReference type="PANTHER" id="PTHR46825">
    <property type="entry name" value="D-ALANYL-D-ALANINE-CARBOXYPEPTIDASE/ENDOPEPTIDASE AMPH"/>
    <property type="match status" value="1"/>
</dbReference>
<dbReference type="InterPro" id="IPR012338">
    <property type="entry name" value="Beta-lactam/transpept-like"/>
</dbReference>
<dbReference type="EMBL" id="NHZO01000148">
    <property type="protein sequence ID" value="PHQ50483.1"/>
    <property type="molecule type" value="Genomic_DNA"/>
</dbReference>
<feature type="chain" id="PRO_5044380941" description="Beta-lactamase-related domain-containing protein" evidence="1">
    <location>
        <begin position="27"/>
        <end position="390"/>
    </location>
</feature>
<dbReference type="Gene3D" id="3.40.710.10">
    <property type="entry name" value="DD-peptidase/beta-lactamase superfamily"/>
    <property type="match status" value="1"/>
</dbReference>
<dbReference type="Pfam" id="PF00144">
    <property type="entry name" value="Beta-lactamase"/>
    <property type="match status" value="1"/>
</dbReference>